<comment type="caution">
    <text evidence="3">The sequence shown here is derived from an EMBL/GenBank/DDBJ whole genome shotgun (WGS) entry which is preliminary data.</text>
</comment>
<keyword evidence="1" id="KW-1133">Transmembrane helix</keyword>
<keyword evidence="4" id="KW-1185">Reference proteome</keyword>
<dbReference type="RefSeq" id="WP_166278079.1">
    <property type="nucleotide sequence ID" value="NZ_JAANNP010000001.1"/>
</dbReference>
<evidence type="ECO:0000313" key="4">
    <source>
        <dbReference type="Proteomes" id="UP000800981"/>
    </source>
</evidence>
<dbReference type="InterPro" id="IPR028087">
    <property type="entry name" value="Tad_N"/>
</dbReference>
<dbReference type="Pfam" id="PF13400">
    <property type="entry name" value="Tad"/>
    <property type="match status" value="1"/>
</dbReference>
<feature type="transmembrane region" description="Helical" evidence="1">
    <location>
        <begin position="12"/>
        <end position="32"/>
    </location>
</feature>
<name>A0ABX0GQD2_9ACTN</name>
<organism evidence="3 4">
    <name type="scientific">Motilibacter deserti</name>
    <dbReference type="NCBI Taxonomy" id="2714956"/>
    <lineage>
        <taxon>Bacteria</taxon>
        <taxon>Bacillati</taxon>
        <taxon>Actinomycetota</taxon>
        <taxon>Actinomycetes</taxon>
        <taxon>Motilibacterales</taxon>
        <taxon>Motilibacteraceae</taxon>
        <taxon>Motilibacter</taxon>
    </lineage>
</organism>
<reference evidence="3 4" key="1">
    <citation type="submission" date="2020-03" db="EMBL/GenBank/DDBJ databases">
        <title>Two novel Motilibacter sp.</title>
        <authorList>
            <person name="Liu S."/>
        </authorList>
    </citation>
    <scope>NUCLEOTIDE SEQUENCE [LARGE SCALE GENOMIC DNA]</scope>
    <source>
        <strain evidence="3 4">E257</strain>
    </source>
</reference>
<proteinExistence type="predicted"/>
<gene>
    <name evidence="3" type="ORF">G9H71_03920</name>
</gene>
<keyword evidence="1" id="KW-0472">Membrane</keyword>
<feature type="domain" description="Putative Flp pilus-assembly TadG-like N-terminal" evidence="2">
    <location>
        <begin position="11"/>
        <end position="56"/>
    </location>
</feature>
<dbReference type="Proteomes" id="UP000800981">
    <property type="component" value="Unassembled WGS sequence"/>
</dbReference>
<keyword evidence="1" id="KW-0812">Transmembrane</keyword>
<evidence type="ECO:0000259" key="2">
    <source>
        <dbReference type="Pfam" id="PF13400"/>
    </source>
</evidence>
<dbReference type="EMBL" id="JAANNP010000001">
    <property type="protein sequence ID" value="NHC12922.1"/>
    <property type="molecule type" value="Genomic_DNA"/>
</dbReference>
<evidence type="ECO:0000313" key="3">
    <source>
        <dbReference type="EMBL" id="NHC12922.1"/>
    </source>
</evidence>
<sequence length="149" mass="15440">MTSRRPRGDTGTITPLILGFAVVVMALIAVVTDVSSAYLARRTLAGAADSTALAAAGGVDRDRLYDGSLTSLPLSASAARARADRQLTRTQLRAKFPDARVARVALDESRTTVTVQLAATARLPFTGILGFGRGSVRLTAAASARSPLG</sequence>
<protein>
    <recommendedName>
        <fullName evidence="2">Putative Flp pilus-assembly TadG-like N-terminal domain-containing protein</fullName>
    </recommendedName>
</protein>
<accession>A0ABX0GQD2</accession>
<evidence type="ECO:0000256" key="1">
    <source>
        <dbReference type="SAM" id="Phobius"/>
    </source>
</evidence>